<dbReference type="PANTHER" id="PTHR34934:SF1">
    <property type="entry name" value="FLAVIN-DEPENDENT THYMIDYLATE SYNTHASE"/>
    <property type="match status" value="1"/>
</dbReference>
<dbReference type="GO" id="GO:0070402">
    <property type="term" value="F:NADPH binding"/>
    <property type="evidence" value="ECO:0007669"/>
    <property type="project" value="TreeGrafter"/>
</dbReference>
<dbReference type="Proteomes" id="UP001163735">
    <property type="component" value="Segment"/>
</dbReference>
<dbReference type="InterPro" id="IPR036098">
    <property type="entry name" value="Thymidylate_synthase_ThyX_sf"/>
</dbReference>
<gene>
    <name evidence="1" type="ORF">APT65_00071</name>
</gene>
<reference evidence="1" key="1">
    <citation type="submission" date="2022-09" db="EMBL/GenBank/DDBJ databases">
        <authorList>
            <person name="Cebeci A."/>
            <person name="Ture M."/>
            <person name="Alemdag M."/>
            <person name="Altinok I."/>
        </authorList>
    </citation>
    <scope>NUCLEOTIDE SEQUENCE</scope>
</reference>
<dbReference type="SUPFAM" id="SSF69796">
    <property type="entry name" value="Thymidylate synthase-complementing protein Thy1"/>
    <property type="match status" value="1"/>
</dbReference>
<keyword evidence="2" id="KW-1185">Reference proteome</keyword>
<dbReference type="EMBL" id="OP491958">
    <property type="protein sequence ID" value="UZV39674.1"/>
    <property type="molecule type" value="Genomic_DNA"/>
</dbReference>
<organism evidence="1 2">
    <name type="scientific">Aeromonas phage APT65</name>
    <dbReference type="NCBI Taxonomy" id="2982914"/>
    <lineage>
        <taxon>Viruses</taxon>
        <taxon>Duplodnaviria</taxon>
        <taxon>Heunggongvirae</taxon>
        <taxon>Uroviricota</taxon>
        <taxon>Caudoviricetes</taxon>
        <taxon>Aquaneticvirus</taxon>
        <taxon>Aquaneticvirus ApT65</taxon>
    </lineage>
</organism>
<dbReference type="GO" id="GO:0004799">
    <property type="term" value="F:thymidylate synthase activity"/>
    <property type="evidence" value="ECO:0007669"/>
    <property type="project" value="TreeGrafter"/>
</dbReference>
<dbReference type="PANTHER" id="PTHR34934">
    <property type="entry name" value="FLAVIN-DEPENDENT THYMIDYLATE SYNTHASE"/>
    <property type="match status" value="1"/>
</dbReference>
<dbReference type="GO" id="GO:0006231">
    <property type="term" value="P:dTMP biosynthetic process"/>
    <property type="evidence" value="ECO:0007669"/>
    <property type="project" value="InterPro"/>
</dbReference>
<accession>A0A9E8GCT5</accession>
<dbReference type="GO" id="GO:0050660">
    <property type="term" value="F:flavin adenine dinucleotide binding"/>
    <property type="evidence" value="ECO:0007669"/>
    <property type="project" value="InterPro"/>
</dbReference>
<dbReference type="GO" id="GO:0050797">
    <property type="term" value="F:thymidylate synthase (FAD) activity"/>
    <property type="evidence" value="ECO:0007669"/>
    <property type="project" value="InterPro"/>
</dbReference>
<dbReference type="Gene3D" id="3.30.1360.170">
    <property type="match status" value="1"/>
</dbReference>
<dbReference type="NCBIfam" id="TIGR02170">
    <property type="entry name" value="thyX"/>
    <property type="match status" value="1"/>
</dbReference>
<sequence>MDKISVEYLNHMGDDMMIANVARVSFNKWKEGVADEGDKRLIKYLAEHEHTSPFRHNAITIRCEAPIWLARQLGKHQVGMSWNEVSRRYVDTGIEFFVPEYRTRPEGGIKQGSGDTHPNSKHWVEETLLLHDKAFKLYDEMIEDGVAPEQARGVLPQNMMTTWIWTGSLMAFSHLFKLRVDGHAQVEAQIFAKEVDRVMNELFPVSWGYLKG</sequence>
<evidence type="ECO:0000313" key="1">
    <source>
        <dbReference type="EMBL" id="UZV39674.1"/>
    </source>
</evidence>
<dbReference type="PROSITE" id="PS51331">
    <property type="entry name" value="THYX"/>
    <property type="match status" value="1"/>
</dbReference>
<dbReference type="Pfam" id="PF02511">
    <property type="entry name" value="Thy1"/>
    <property type="match status" value="1"/>
</dbReference>
<dbReference type="CDD" id="cd20175">
    <property type="entry name" value="ThyX"/>
    <property type="match status" value="1"/>
</dbReference>
<proteinExistence type="predicted"/>
<name>A0A9E8GCT5_9CAUD</name>
<protein>
    <submittedName>
        <fullName evidence="1">Thymidylate synthase</fullName>
    </submittedName>
</protein>
<evidence type="ECO:0000313" key="2">
    <source>
        <dbReference type="Proteomes" id="UP001163735"/>
    </source>
</evidence>
<dbReference type="InterPro" id="IPR003669">
    <property type="entry name" value="Thymidylate_synthase_ThyX"/>
</dbReference>